<evidence type="ECO:0000313" key="2">
    <source>
        <dbReference type="EMBL" id="QMW90564.1"/>
    </source>
</evidence>
<dbReference type="Proteomes" id="UP000515243">
    <property type="component" value="Chromosome 1"/>
</dbReference>
<sequence>MPRLRRKIDTIKVKDGNIADIIINALAERGFDIDVTNDDSNFRNNITIDIYRTEEREQSDIERPKYY</sequence>
<protein>
    <submittedName>
        <fullName evidence="1">Uncharacterized protein</fullName>
    </submittedName>
</protein>
<organism evidence="1 3">
    <name type="scientific">Clostridium butyricum</name>
    <dbReference type="NCBI Taxonomy" id="1492"/>
    <lineage>
        <taxon>Bacteria</taxon>
        <taxon>Bacillati</taxon>
        <taxon>Bacillota</taxon>
        <taxon>Clostridia</taxon>
        <taxon>Eubacteriales</taxon>
        <taxon>Clostridiaceae</taxon>
        <taxon>Clostridium</taxon>
    </lineage>
</organism>
<name>A0AAP9RCQ5_CLOBU</name>
<reference evidence="1 3" key="1">
    <citation type="submission" date="2019-05" db="EMBL/GenBank/DDBJ databases">
        <authorList>
            <person name="Schori C."/>
            <person name="Ahrens C."/>
        </authorList>
    </citation>
    <scope>NUCLEOTIDE SEQUENCE [LARGE SCALE GENOMIC DNA]</scope>
    <source>
        <strain evidence="1 3">DSM 10702</strain>
    </source>
</reference>
<evidence type="ECO:0000313" key="1">
    <source>
        <dbReference type="EMBL" id="QMW90213.1"/>
    </source>
</evidence>
<dbReference type="EMBL" id="CP040626">
    <property type="protein sequence ID" value="QMW90213.1"/>
    <property type="molecule type" value="Genomic_DNA"/>
</dbReference>
<dbReference type="RefSeq" id="WP_035765589.1">
    <property type="nucleotide sequence ID" value="NZ_AP019716.1"/>
</dbReference>
<evidence type="ECO:0000313" key="3">
    <source>
        <dbReference type="Proteomes" id="UP000515243"/>
    </source>
</evidence>
<gene>
    <name evidence="1" type="ORF">FF104_04390</name>
    <name evidence="2" type="ORF">FF104_06205</name>
</gene>
<proteinExistence type="predicted"/>
<dbReference type="GeneID" id="92943742"/>
<dbReference type="EMBL" id="CP040626">
    <property type="protein sequence ID" value="QMW90564.1"/>
    <property type="molecule type" value="Genomic_DNA"/>
</dbReference>
<dbReference type="AlphaFoldDB" id="A0AAP9RCQ5"/>
<accession>A0AAP9RCQ5</accession>